<accession>A0A8B8C7T8</accession>
<keyword evidence="5 9" id="KW-0472">Membrane</keyword>
<evidence type="ECO:0000256" key="2">
    <source>
        <dbReference type="ARBA" id="ARBA00022692"/>
    </source>
</evidence>
<keyword evidence="3 9" id="KW-1133">Transmembrane helix</keyword>
<dbReference type="InterPro" id="IPR050125">
    <property type="entry name" value="GPCR_opsins"/>
</dbReference>
<evidence type="ECO:0000256" key="3">
    <source>
        <dbReference type="ARBA" id="ARBA00022989"/>
    </source>
</evidence>
<feature type="transmembrane region" description="Helical" evidence="9">
    <location>
        <begin position="60"/>
        <end position="83"/>
    </location>
</feature>
<proteinExistence type="predicted"/>
<feature type="transmembrane region" description="Helical" evidence="9">
    <location>
        <begin position="143"/>
        <end position="163"/>
    </location>
</feature>
<evidence type="ECO:0000256" key="4">
    <source>
        <dbReference type="ARBA" id="ARBA00023040"/>
    </source>
</evidence>
<evidence type="ECO:0000313" key="11">
    <source>
        <dbReference type="Proteomes" id="UP000694844"/>
    </source>
</evidence>
<protein>
    <submittedName>
        <fullName evidence="12">Galanin receptor type 1-like</fullName>
    </submittedName>
</protein>
<comment type="subcellular location">
    <subcellularLocation>
        <location evidence="1">Membrane</location>
        <topology evidence="1">Multi-pass membrane protein</topology>
    </subcellularLocation>
</comment>
<dbReference type="Proteomes" id="UP000694844">
    <property type="component" value="Chromosome 9"/>
</dbReference>
<reference evidence="12" key="1">
    <citation type="submission" date="2025-08" db="UniProtKB">
        <authorList>
            <consortium name="RefSeq"/>
        </authorList>
    </citation>
    <scope>IDENTIFICATION</scope>
    <source>
        <tissue evidence="12">Whole sample</tissue>
    </source>
</reference>
<dbReference type="OrthoDB" id="5959154at2759"/>
<feature type="region of interest" description="Disordered" evidence="8">
    <location>
        <begin position="378"/>
        <end position="405"/>
    </location>
</feature>
<dbReference type="GO" id="GO:0004930">
    <property type="term" value="F:G protein-coupled receptor activity"/>
    <property type="evidence" value="ECO:0007669"/>
    <property type="project" value="UniProtKB-KW"/>
</dbReference>
<dbReference type="Pfam" id="PF00001">
    <property type="entry name" value="7tm_1"/>
    <property type="match status" value="1"/>
</dbReference>
<feature type="region of interest" description="Disordered" evidence="8">
    <location>
        <begin position="418"/>
        <end position="463"/>
    </location>
</feature>
<dbReference type="SUPFAM" id="SSF81321">
    <property type="entry name" value="Family A G protein-coupled receptor-like"/>
    <property type="match status" value="1"/>
</dbReference>
<evidence type="ECO:0000313" key="12">
    <source>
        <dbReference type="RefSeq" id="XP_022310876.1"/>
    </source>
</evidence>
<evidence type="ECO:0000256" key="9">
    <source>
        <dbReference type="SAM" id="Phobius"/>
    </source>
</evidence>
<evidence type="ECO:0000256" key="6">
    <source>
        <dbReference type="ARBA" id="ARBA00023170"/>
    </source>
</evidence>
<evidence type="ECO:0000256" key="5">
    <source>
        <dbReference type="ARBA" id="ARBA00023136"/>
    </source>
</evidence>
<keyword evidence="7" id="KW-0807">Transducer</keyword>
<dbReference type="PANTHER" id="PTHR24240">
    <property type="entry name" value="OPSIN"/>
    <property type="match status" value="1"/>
</dbReference>
<dbReference type="Gene3D" id="1.20.1070.10">
    <property type="entry name" value="Rhodopsin 7-helix transmembrane proteins"/>
    <property type="match status" value="1"/>
</dbReference>
<organism evidence="11 12">
    <name type="scientific">Crassostrea virginica</name>
    <name type="common">Eastern oyster</name>
    <dbReference type="NCBI Taxonomy" id="6565"/>
    <lineage>
        <taxon>Eukaryota</taxon>
        <taxon>Metazoa</taxon>
        <taxon>Spiralia</taxon>
        <taxon>Lophotrochozoa</taxon>
        <taxon>Mollusca</taxon>
        <taxon>Bivalvia</taxon>
        <taxon>Autobranchia</taxon>
        <taxon>Pteriomorphia</taxon>
        <taxon>Ostreida</taxon>
        <taxon>Ostreoidea</taxon>
        <taxon>Ostreidae</taxon>
        <taxon>Crassostrea</taxon>
    </lineage>
</organism>
<name>A0A8B8C7T8_CRAVI</name>
<dbReference type="InterPro" id="IPR017452">
    <property type="entry name" value="GPCR_Rhodpsn_7TM"/>
</dbReference>
<gene>
    <name evidence="12" type="primary">LOC111116167</name>
</gene>
<dbReference type="GO" id="GO:0016020">
    <property type="term" value="C:membrane"/>
    <property type="evidence" value="ECO:0007669"/>
    <property type="project" value="UniProtKB-SubCell"/>
</dbReference>
<dbReference type="RefSeq" id="XP_022310876.1">
    <property type="nucleotide sequence ID" value="XM_022455168.1"/>
</dbReference>
<feature type="compositionally biased region" description="Polar residues" evidence="8">
    <location>
        <begin position="378"/>
        <end position="391"/>
    </location>
</feature>
<evidence type="ECO:0000256" key="7">
    <source>
        <dbReference type="ARBA" id="ARBA00023224"/>
    </source>
</evidence>
<keyword evidence="2 9" id="KW-0812">Transmembrane</keyword>
<dbReference type="KEGG" id="cvn:111116167"/>
<dbReference type="GeneID" id="111116167"/>
<sequence>MDSLIDTTEGRNVTNEASVLDIGGTFTIFVETATAIVNIMSLVVVVRGKTHRTRSTTEDVILVLSVLYIFSAVVPAPIAHVSYFKNVWIGGETTCKIYQFLSHSLRLSLLCTVAVLAINQTLYAFHFLNKREYSHQTTAKNKVLCIILLNILACVVISFMPIVGLGPETFRQNRCEFWLGMKLKSVNEFAFLILFLCFGACNILLIISSNIISFCCKNLIKKKICSTAADDERQNNVQGHITGAKVLNGINLVLAVSIPVLITWVPTLILALMRQVNENVSDVSILYALLSTSVSGMVNPIIYGLCDGNFRRGYRRLFHILCNIKQMTPITDQVVTRSTSGNETLATDTGPQRTYVTSSTSGFINSAFESQATSDYTSGLLSTNEDSYNSEKPQKNEDVVPSEGTQLLVGKSYKYSTKVDTTQLPSDDSSSVSEDGELYEDLSSHGSSEDDDSLDEKEKETFI</sequence>
<keyword evidence="6" id="KW-0675">Receptor</keyword>
<evidence type="ECO:0000256" key="1">
    <source>
        <dbReference type="ARBA" id="ARBA00004141"/>
    </source>
</evidence>
<feature type="transmembrane region" description="Helical" evidence="9">
    <location>
        <begin position="103"/>
        <end position="122"/>
    </location>
</feature>
<evidence type="ECO:0000259" key="10">
    <source>
        <dbReference type="PROSITE" id="PS50262"/>
    </source>
</evidence>
<feature type="transmembrane region" description="Helical" evidence="9">
    <location>
        <begin position="285"/>
        <end position="306"/>
    </location>
</feature>
<dbReference type="InterPro" id="IPR000276">
    <property type="entry name" value="GPCR_Rhodpsn"/>
</dbReference>
<evidence type="ECO:0000256" key="8">
    <source>
        <dbReference type="SAM" id="MobiDB-lite"/>
    </source>
</evidence>
<keyword evidence="11" id="KW-1185">Reference proteome</keyword>
<feature type="domain" description="G-protein coupled receptors family 1 profile" evidence="10">
    <location>
        <begin position="37"/>
        <end position="303"/>
    </location>
</feature>
<feature type="transmembrane region" description="Helical" evidence="9">
    <location>
        <begin position="26"/>
        <end position="48"/>
    </location>
</feature>
<feature type="transmembrane region" description="Helical" evidence="9">
    <location>
        <begin position="252"/>
        <end position="273"/>
    </location>
</feature>
<dbReference type="AlphaFoldDB" id="A0A8B8C7T8"/>
<feature type="transmembrane region" description="Helical" evidence="9">
    <location>
        <begin position="189"/>
        <end position="214"/>
    </location>
</feature>
<dbReference type="PROSITE" id="PS50262">
    <property type="entry name" value="G_PROTEIN_RECEP_F1_2"/>
    <property type="match status" value="1"/>
</dbReference>
<keyword evidence="4" id="KW-0297">G-protein coupled receptor</keyword>